<dbReference type="PANTHER" id="PTHR10091">
    <property type="entry name" value="ALDOSE-1-EPIMERASE"/>
    <property type="match status" value="1"/>
</dbReference>
<protein>
    <recommendedName>
        <fullName evidence="5">Aldose 1-epimerase</fullName>
        <ecNumber evidence="5">5.1.3.3</ecNumber>
    </recommendedName>
</protein>
<dbReference type="InterPro" id="IPR047215">
    <property type="entry name" value="Galactose_mutarotase-like"/>
</dbReference>
<dbReference type="RefSeq" id="WP_140478232.1">
    <property type="nucleotide sequence ID" value="NZ_CP041090.2"/>
</dbReference>
<dbReference type="PIRSF" id="PIRSF005096">
    <property type="entry name" value="GALM"/>
    <property type="match status" value="1"/>
</dbReference>
<name>A0ABX5W158_9BRAD</name>
<keyword evidence="7" id="KW-1185">Reference proteome</keyword>
<evidence type="ECO:0000256" key="3">
    <source>
        <dbReference type="ARBA" id="ARBA00023235"/>
    </source>
</evidence>
<dbReference type="CDD" id="cd09019">
    <property type="entry name" value="galactose_mutarotase_like"/>
    <property type="match status" value="1"/>
</dbReference>
<evidence type="ECO:0000256" key="1">
    <source>
        <dbReference type="ARBA" id="ARBA00005028"/>
    </source>
</evidence>
<reference evidence="6 7" key="2">
    <citation type="journal article" date="2020" name="Int. J. Syst. Evol. Microbiol.">
        <title>Description and complete genome sequences of Bradyrhizobium symbiodeficiens sp. nov., a non-symbiotic bacterium associated with legumes native to Canada.</title>
        <authorList>
            <person name="Bromfield E.S.P."/>
            <person name="Cloutier S."/>
            <person name="Nguyen H.D.T."/>
        </authorList>
    </citation>
    <scope>NUCLEOTIDE SEQUENCE [LARGE SCALE GENOMIC DNA]</scope>
    <source>
        <strain evidence="6 7">65S1MB</strain>
    </source>
</reference>
<dbReference type="SUPFAM" id="SSF74650">
    <property type="entry name" value="Galactose mutarotase-like"/>
    <property type="match status" value="1"/>
</dbReference>
<comment type="pathway">
    <text evidence="1 5">Carbohydrate metabolism; hexose metabolism.</text>
</comment>
<dbReference type="Proteomes" id="UP000319298">
    <property type="component" value="Chromosome"/>
</dbReference>
<comment type="catalytic activity">
    <reaction evidence="5">
        <text>alpha-D-glucose = beta-D-glucose</text>
        <dbReference type="Rhea" id="RHEA:10264"/>
        <dbReference type="ChEBI" id="CHEBI:15903"/>
        <dbReference type="ChEBI" id="CHEBI:17925"/>
        <dbReference type="EC" id="5.1.3.3"/>
    </reaction>
</comment>
<dbReference type="NCBIfam" id="NF008277">
    <property type="entry name" value="PRK11055.1"/>
    <property type="match status" value="1"/>
</dbReference>
<accession>A0ABX5W158</accession>
<evidence type="ECO:0000256" key="2">
    <source>
        <dbReference type="ARBA" id="ARBA00006206"/>
    </source>
</evidence>
<evidence type="ECO:0000256" key="4">
    <source>
        <dbReference type="ARBA" id="ARBA00023277"/>
    </source>
</evidence>
<dbReference type="InterPro" id="IPR011013">
    <property type="entry name" value="Gal_mutarotase_sf_dom"/>
</dbReference>
<reference evidence="7" key="1">
    <citation type="submission" date="2019-06" db="EMBL/GenBank/DDBJ databases">
        <title>Whole-Genome Sequence of Bradyrhizobium sp. 3 Strain 65S1MB.</title>
        <authorList>
            <person name="Bromfield E.S.P."/>
            <person name="Cloutier S."/>
            <person name="Nguyen H.D.T."/>
        </authorList>
    </citation>
    <scope>NUCLEOTIDE SEQUENCE [LARGE SCALE GENOMIC DNA]</scope>
    <source>
        <strain evidence="7">65S1MB</strain>
    </source>
</reference>
<dbReference type="InterPro" id="IPR015443">
    <property type="entry name" value="Aldose_1-epimerase"/>
</dbReference>
<dbReference type="PANTHER" id="PTHR10091:SF0">
    <property type="entry name" value="GALACTOSE MUTAROTASE"/>
    <property type="match status" value="1"/>
</dbReference>
<evidence type="ECO:0000313" key="7">
    <source>
        <dbReference type="Proteomes" id="UP000319298"/>
    </source>
</evidence>
<dbReference type="InterPro" id="IPR014718">
    <property type="entry name" value="GH-type_carb-bd"/>
</dbReference>
<evidence type="ECO:0000313" key="6">
    <source>
        <dbReference type="EMBL" id="QDF37024.1"/>
    </source>
</evidence>
<dbReference type="EMBL" id="CP041090">
    <property type="protein sequence ID" value="QDF37024.1"/>
    <property type="molecule type" value="Genomic_DNA"/>
</dbReference>
<dbReference type="GO" id="GO:0016853">
    <property type="term" value="F:isomerase activity"/>
    <property type="evidence" value="ECO:0007669"/>
    <property type="project" value="UniProtKB-KW"/>
</dbReference>
<evidence type="ECO:0000256" key="5">
    <source>
        <dbReference type="PIRNR" id="PIRNR005096"/>
    </source>
</evidence>
<proteinExistence type="inferred from homology"/>
<keyword evidence="3 5" id="KW-0413">Isomerase</keyword>
<dbReference type="EC" id="5.1.3.3" evidence="5"/>
<sequence length="358" mass="39174">MAASKITKDVFGTLPDGREVERILLHGEGGFEARIITHGAVLQALIAPDARGGHGDVVLGHDAFAGYLAERKFFGATVGRYANRIAKGRFSLEGETVQLSVNNGPNALHGGLEGFDRKLWEIAEIDDGAQPAVTLTYTSPHGEENYPGKLDVRLTYLVTGPTELSLTMEARTDRPTIVNLTNHSFFNLEGATSGTPILDHRLMVAAEHFLAIDPTAIPLPGPARSVIGTPFDFREPRPVGERIRQNDEQLRNGRGYDHTYCLARDGKLALAARLEAPRSGRIMELLTDQPGLQVYSGNYLDGTISGKGGKLIRQSDAMCLEPHIWPDAPNRPDFPSPRLDPGQVYRHHTVYRFAARTP</sequence>
<gene>
    <name evidence="6" type="ORF">FJN17_05240</name>
</gene>
<dbReference type="Gene3D" id="2.70.98.10">
    <property type="match status" value="1"/>
</dbReference>
<dbReference type="Pfam" id="PF01263">
    <property type="entry name" value="Aldose_epim"/>
    <property type="match status" value="1"/>
</dbReference>
<comment type="similarity">
    <text evidence="2 5">Belongs to the aldose epimerase family.</text>
</comment>
<dbReference type="InterPro" id="IPR008183">
    <property type="entry name" value="Aldose_1/G6P_1-epimerase"/>
</dbReference>
<keyword evidence="4 5" id="KW-0119">Carbohydrate metabolism</keyword>
<organism evidence="6 7">
    <name type="scientific">Bradyrhizobium symbiodeficiens</name>
    <dbReference type="NCBI Taxonomy" id="1404367"/>
    <lineage>
        <taxon>Bacteria</taxon>
        <taxon>Pseudomonadati</taxon>
        <taxon>Pseudomonadota</taxon>
        <taxon>Alphaproteobacteria</taxon>
        <taxon>Hyphomicrobiales</taxon>
        <taxon>Nitrobacteraceae</taxon>
        <taxon>Bradyrhizobium</taxon>
    </lineage>
</organism>